<evidence type="ECO:0000256" key="1">
    <source>
        <dbReference type="ARBA" id="ARBA00022443"/>
    </source>
</evidence>
<accession>A0AA36D0H8</accession>
<dbReference type="AlphaFoldDB" id="A0AA36D0H8"/>
<dbReference type="InterPro" id="IPR036028">
    <property type="entry name" value="SH3-like_dom_sf"/>
</dbReference>
<protein>
    <recommendedName>
        <fullName evidence="4">SH3 domain-containing protein</fullName>
    </recommendedName>
</protein>
<feature type="region of interest" description="Disordered" evidence="3">
    <location>
        <begin position="174"/>
        <end position="194"/>
    </location>
</feature>
<feature type="compositionally biased region" description="Pro residues" evidence="3">
    <location>
        <begin position="99"/>
        <end position="112"/>
    </location>
</feature>
<comment type="caution">
    <text evidence="5">The sequence shown here is derived from an EMBL/GenBank/DDBJ whole genome shotgun (WGS) entry which is preliminary data.</text>
</comment>
<dbReference type="SMART" id="SM00326">
    <property type="entry name" value="SH3"/>
    <property type="match status" value="4"/>
</dbReference>
<feature type="domain" description="SH3" evidence="4">
    <location>
        <begin position="335"/>
        <end position="394"/>
    </location>
</feature>
<dbReference type="PANTHER" id="PTHR14167:SF116">
    <property type="entry name" value="CAP, ISOFORM AC"/>
    <property type="match status" value="1"/>
</dbReference>
<keyword evidence="1 2" id="KW-0728">SH3 domain</keyword>
<sequence>MDFLKNKDASFAAAKAMFEAAKRPEVRAAAVTASKNPMVRNVAKSAAQDPNTRQMVMETLMRQQAEQQNLNPVRPAPPPKVTNEPPPPVPRHGVATTSAPPPPAAKPTPPKPGWKTANTDNERAVTDFDLAPALPAYNSTPKAASGNFSSAGFTPSQPFVYPNIVQELNDLHLQKTNSPSRPPPPASSTYSPSVEKDPHAIVLYDYTTNQSDELQCSTGDKVLLKREVDSQWVYGANLTTGKHGMIPYSFLDIKIPLPNMGTTANVVSALHDYSTGYDGDLEFIAGERIEVLEWVDDQWLKGKIGGRTGMFPANFVDTSNLTISKPALSQPSAEAAIGSASVQYDYQTGVEGDLACYAGDTIEILERMGSDWVMGRLNGRKGMVPTNFLNEGGSAAASDFVEREMTLIADYPSTEPGHLNLSKGDRVKIVEDVDDYWYKAKPLDSVFRFMEPGFVPKSCVQ</sequence>
<feature type="domain" description="SH3" evidence="4">
    <location>
        <begin position="400"/>
        <end position="461"/>
    </location>
</feature>
<dbReference type="PROSITE" id="PS50002">
    <property type="entry name" value="SH3"/>
    <property type="match status" value="4"/>
</dbReference>
<dbReference type="PRINTS" id="PR00499">
    <property type="entry name" value="P67PHOX"/>
</dbReference>
<dbReference type="InterPro" id="IPR001452">
    <property type="entry name" value="SH3_domain"/>
</dbReference>
<evidence type="ECO:0000313" key="5">
    <source>
        <dbReference type="EMBL" id="CAJ0578466.1"/>
    </source>
</evidence>
<reference evidence="5" key="1">
    <citation type="submission" date="2023-06" db="EMBL/GenBank/DDBJ databases">
        <authorList>
            <person name="Delattre M."/>
        </authorList>
    </citation>
    <scope>NUCLEOTIDE SEQUENCE</scope>
    <source>
        <strain evidence="5">AF72</strain>
    </source>
</reference>
<feature type="compositionally biased region" description="Pro residues" evidence="3">
    <location>
        <begin position="74"/>
        <end position="90"/>
    </location>
</feature>
<gene>
    <name evidence="5" type="ORF">MSPICULIGERA_LOCUS16721</name>
</gene>
<name>A0AA36D0H8_9BILA</name>
<keyword evidence="6" id="KW-1185">Reference proteome</keyword>
<dbReference type="CDD" id="cd00174">
    <property type="entry name" value="SH3"/>
    <property type="match status" value="3"/>
</dbReference>
<dbReference type="Pfam" id="PF14604">
    <property type="entry name" value="SH3_9"/>
    <property type="match status" value="1"/>
</dbReference>
<dbReference type="Pfam" id="PF00018">
    <property type="entry name" value="SH3_1"/>
    <property type="match status" value="3"/>
</dbReference>
<dbReference type="EMBL" id="CATQJA010002654">
    <property type="protein sequence ID" value="CAJ0578466.1"/>
    <property type="molecule type" value="Genomic_DNA"/>
</dbReference>
<evidence type="ECO:0000259" key="4">
    <source>
        <dbReference type="PROSITE" id="PS50002"/>
    </source>
</evidence>
<feature type="non-terminal residue" evidence="5">
    <location>
        <position position="461"/>
    </location>
</feature>
<evidence type="ECO:0000313" key="6">
    <source>
        <dbReference type="Proteomes" id="UP001177023"/>
    </source>
</evidence>
<dbReference type="Proteomes" id="UP001177023">
    <property type="component" value="Unassembled WGS sequence"/>
</dbReference>
<evidence type="ECO:0000256" key="3">
    <source>
        <dbReference type="SAM" id="MobiDB-lite"/>
    </source>
</evidence>
<organism evidence="5 6">
    <name type="scientific">Mesorhabditis spiculigera</name>
    <dbReference type="NCBI Taxonomy" id="96644"/>
    <lineage>
        <taxon>Eukaryota</taxon>
        <taxon>Metazoa</taxon>
        <taxon>Ecdysozoa</taxon>
        <taxon>Nematoda</taxon>
        <taxon>Chromadorea</taxon>
        <taxon>Rhabditida</taxon>
        <taxon>Rhabditina</taxon>
        <taxon>Rhabditomorpha</taxon>
        <taxon>Rhabditoidea</taxon>
        <taxon>Rhabditidae</taxon>
        <taxon>Mesorhabditinae</taxon>
        <taxon>Mesorhabditis</taxon>
    </lineage>
</organism>
<dbReference type="Gene3D" id="2.30.30.40">
    <property type="entry name" value="SH3 Domains"/>
    <property type="match status" value="4"/>
</dbReference>
<dbReference type="InterPro" id="IPR050384">
    <property type="entry name" value="Endophilin_SH3RF"/>
</dbReference>
<feature type="domain" description="SH3" evidence="4">
    <location>
        <begin position="195"/>
        <end position="256"/>
    </location>
</feature>
<feature type="region of interest" description="Disordered" evidence="3">
    <location>
        <begin position="63"/>
        <end position="119"/>
    </location>
</feature>
<dbReference type="PANTHER" id="PTHR14167">
    <property type="entry name" value="SH3 DOMAIN-CONTAINING"/>
    <property type="match status" value="1"/>
</dbReference>
<proteinExistence type="predicted"/>
<dbReference type="SUPFAM" id="SSF50044">
    <property type="entry name" value="SH3-domain"/>
    <property type="match status" value="4"/>
</dbReference>
<feature type="domain" description="SH3" evidence="4">
    <location>
        <begin position="262"/>
        <end position="321"/>
    </location>
</feature>
<dbReference type="PRINTS" id="PR00452">
    <property type="entry name" value="SH3DOMAIN"/>
</dbReference>
<evidence type="ECO:0000256" key="2">
    <source>
        <dbReference type="PROSITE-ProRule" id="PRU00192"/>
    </source>
</evidence>